<keyword evidence="2" id="KW-1003">Cell membrane</keyword>
<dbReference type="InterPro" id="IPR051258">
    <property type="entry name" value="Diverse_Substrate_Transporter"/>
</dbReference>
<evidence type="ECO:0000256" key="2">
    <source>
        <dbReference type="ARBA" id="ARBA00022475"/>
    </source>
</evidence>
<feature type="transmembrane region" description="Helical" evidence="6">
    <location>
        <begin position="122"/>
        <end position="142"/>
    </location>
</feature>
<evidence type="ECO:0000256" key="1">
    <source>
        <dbReference type="ARBA" id="ARBA00004651"/>
    </source>
</evidence>
<organism evidence="8 9">
    <name type="scientific">Siculibacillus lacustris</name>
    <dbReference type="NCBI Taxonomy" id="1549641"/>
    <lineage>
        <taxon>Bacteria</taxon>
        <taxon>Pseudomonadati</taxon>
        <taxon>Pseudomonadota</taxon>
        <taxon>Alphaproteobacteria</taxon>
        <taxon>Hyphomicrobiales</taxon>
        <taxon>Ancalomicrobiaceae</taxon>
        <taxon>Siculibacillus</taxon>
    </lineage>
</organism>
<reference evidence="8 9" key="1">
    <citation type="submission" date="2019-02" db="EMBL/GenBank/DDBJ databases">
        <title>Siculibacillus lacustris gen. nov., sp. nov., a new rosette-forming bacterium isolated from a freshwater crater lake (Lake St. Ana, Romania).</title>
        <authorList>
            <person name="Felfoldi T."/>
            <person name="Marton Z."/>
            <person name="Szabo A."/>
            <person name="Mentes A."/>
            <person name="Boka K."/>
            <person name="Marialigeti K."/>
            <person name="Mathe I."/>
            <person name="Koncz M."/>
            <person name="Schumann P."/>
            <person name="Toth E."/>
        </authorList>
    </citation>
    <scope>NUCLEOTIDE SEQUENCE [LARGE SCALE GENOMIC DNA]</scope>
    <source>
        <strain evidence="8 9">SA-279</strain>
    </source>
</reference>
<dbReference type="AlphaFoldDB" id="A0A4Q9VHW5"/>
<dbReference type="OrthoDB" id="9804865at2"/>
<evidence type="ECO:0000313" key="8">
    <source>
        <dbReference type="EMBL" id="TBW34640.1"/>
    </source>
</evidence>
<dbReference type="PANTHER" id="PTHR42920:SF5">
    <property type="entry name" value="EAMA DOMAIN-CONTAINING PROTEIN"/>
    <property type="match status" value="1"/>
</dbReference>
<dbReference type="SUPFAM" id="SSF103481">
    <property type="entry name" value="Multidrug resistance efflux transporter EmrE"/>
    <property type="match status" value="2"/>
</dbReference>
<feature type="transmembrane region" description="Helical" evidence="6">
    <location>
        <begin position="97"/>
        <end position="115"/>
    </location>
</feature>
<feature type="domain" description="EamA" evidence="7">
    <location>
        <begin position="6"/>
        <end position="139"/>
    </location>
</feature>
<gene>
    <name evidence="8" type="ORF">EYW49_18000</name>
</gene>
<dbReference type="InterPro" id="IPR000620">
    <property type="entry name" value="EamA_dom"/>
</dbReference>
<keyword evidence="3 6" id="KW-0812">Transmembrane</keyword>
<dbReference type="Pfam" id="PF00892">
    <property type="entry name" value="EamA"/>
    <property type="match status" value="2"/>
</dbReference>
<comment type="caution">
    <text evidence="8">The sequence shown here is derived from an EMBL/GenBank/DDBJ whole genome shotgun (WGS) entry which is preliminary data.</text>
</comment>
<evidence type="ECO:0000256" key="3">
    <source>
        <dbReference type="ARBA" id="ARBA00022692"/>
    </source>
</evidence>
<dbReference type="RefSeq" id="WP_131311017.1">
    <property type="nucleotide sequence ID" value="NZ_SJFN01000032.1"/>
</dbReference>
<feature type="transmembrane region" description="Helical" evidence="6">
    <location>
        <begin position="267"/>
        <end position="285"/>
    </location>
</feature>
<comment type="subcellular location">
    <subcellularLocation>
        <location evidence="1">Cell membrane</location>
        <topology evidence="1">Multi-pass membrane protein</topology>
    </subcellularLocation>
</comment>
<accession>A0A4Q9VHW5</accession>
<evidence type="ECO:0000256" key="5">
    <source>
        <dbReference type="ARBA" id="ARBA00023136"/>
    </source>
</evidence>
<feature type="transmembrane region" description="Helical" evidence="6">
    <location>
        <begin position="210"/>
        <end position="229"/>
    </location>
</feature>
<feature type="transmembrane region" description="Helical" evidence="6">
    <location>
        <begin position="148"/>
        <end position="166"/>
    </location>
</feature>
<feature type="domain" description="EamA" evidence="7">
    <location>
        <begin position="148"/>
        <end position="282"/>
    </location>
</feature>
<dbReference type="EMBL" id="SJFN01000032">
    <property type="protein sequence ID" value="TBW34640.1"/>
    <property type="molecule type" value="Genomic_DNA"/>
</dbReference>
<dbReference type="GO" id="GO:0005886">
    <property type="term" value="C:plasma membrane"/>
    <property type="evidence" value="ECO:0007669"/>
    <property type="project" value="UniProtKB-SubCell"/>
</dbReference>
<keyword evidence="5 6" id="KW-0472">Membrane</keyword>
<protein>
    <submittedName>
        <fullName evidence="8">DMT family transporter</fullName>
    </submittedName>
</protein>
<feature type="transmembrane region" description="Helical" evidence="6">
    <location>
        <begin position="65"/>
        <end position="85"/>
    </location>
</feature>
<dbReference type="Proteomes" id="UP000292781">
    <property type="component" value="Unassembled WGS sequence"/>
</dbReference>
<keyword evidence="9" id="KW-1185">Reference proteome</keyword>
<proteinExistence type="predicted"/>
<feature type="transmembrane region" description="Helical" evidence="6">
    <location>
        <begin position="241"/>
        <end position="261"/>
    </location>
</feature>
<feature type="transmembrane region" description="Helical" evidence="6">
    <location>
        <begin position="178"/>
        <end position="198"/>
    </location>
</feature>
<evidence type="ECO:0000259" key="7">
    <source>
        <dbReference type="Pfam" id="PF00892"/>
    </source>
</evidence>
<dbReference type="PANTHER" id="PTHR42920">
    <property type="entry name" value="OS03G0707200 PROTEIN-RELATED"/>
    <property type="match status" value="1"/>
</dbReference>
<evidence type="ECO:0000313" key="9">
    <source>
        <dbReference type="Proteomes" id="UP000292781"/>
    </source>
</evidence>
<evidence type="ECO:0000256" key="6">
    <source>
        <dbReference type="SAM" id="Phobius"/>
    </source>
</evidence>
<evidence type="ECO:0000256" key="4">
    <source>
        <dbReference type="ARBA" id="ARBA00022989"/>
    </source>
</evidence>
<keyword evidence="4 6" id="KW-1133">Transmembrane helix</keyword>
<dbReference type="InterPro" id="IPR037185">
    <property type="entry name" value="EmrE-like"/>
</dbReference>
<feature type="transmembrane region" description="Helical" evidence="6">
    <location>
        <begin position="34"/>
        <end position="53"/>
    </location>
</feature>
<sequence length="300" mass="30991">MSRLTANLLLLLTAAVWGGAFVPQQTAMRVLSPMWFLVLRFAVTLVVMAPFVLRETQRASRPISRRGWGAMILVALAFLVGNILQQVSLLTTSVANAGFLTSLYILFTPFAALALTHEKPGAAVWPAAALGLLGAWLLSGGLGGGGTIGDLLVTLGAVAWSIQIVLIGRTMRAVPRPLMLVAVQAAAIVLACGAWAMVMDPISLDAIVTAAPEVAYAGLLSGCVGYSIQAIAQRHTQASDAAIIFAAEAPFAAAFGALLLGDSLGSGQWAGMVAIFAAVVLVQLWPSRPEAAPAEAPPAA</sequence>
<name>A0A4Q9VHW5_9HYPH</name>